<protein>
    <submittedName>
        <fullName evidence="3">Uncharacterized protein</fullName>
    </submittedName>
</protein>
<evidence type="ECO:0000256" key="1">
    <source>
        <dbReference type="SAM" id="MobiDB-lite"/>
    </source>
</evidence>
<evidence type="ECO:0000313" key="3">
    <source>
        <dbReference type="EMBL" id="GJN11712.1"/>
    </source>
</evidence>
<dbReference type="EMBL" id="BQKI01000019">
    <property type="protein sequence ID" value="GJN11712.1"/>
    <property type="molecule type" value="Genomic_DNA"/>
</dbReference>
<evidence type="ECO:0000256" key="2">
    <source>
        <dbReference type="SAM" id="Phobius"/>
    </source>
</evidence>
<evidence type="ECO:0000313" key="4">
    <source>
        <dbReference type="Proteomes" id="UP001054889"/>
    </source>
</evidence>
<name>A0AAV5DNK6_ELECO</name>
<keyword evidence="2" id="KW-0812">Transmembrane</keyword>
<keyword evidence="2" id="KW-0472">Membrane</keyword>
<accession>A0AAV5DNK6</accession>
<reference evidence="3" key="1">
    <citation type="journal article" date="2018" name="DNA Res.">
        <title>Multiple hybrid de novo genome assembly of finger millet, an orphan allotetraploid crop.</title>
        <authorList>
            <person name="Hatakeyama M."/>
            <person name="Aluri S."/>
            <person name="Balachadran M.T."/>
            <person name="Sivarajan S.R."/>
            <person name="Patrignani A."/>
            <person name="Gruter S."/>
            <person name="Poveda L."/>
            <person name="Shimizu-Inatsugi R."/>
            <person name="Baeten J."/>
            <person name="Francoijs K.J."/>
            <person name="Nataraja K.N."/>
            <person name="Reddy Y.A.N."/>
            <person name="Phadnis S."/>
            <person name="Ravikumar R.L."/>
            <person name="Schlapbach R."/>
            <person name="Sreeman S.M."/>
            <person name="Shimizu K.K."/>
        </authorList>
    </citation>
    <scope>NUCLEOTIDE SEQUENCE</scope>
</reference>
<keyword evidence="4" id="KW-1185">Reference proteome</keyword>
<gene>
    <name evidence="3" type="primary">ga29924</name>
    <name evidence="3" type="ORF">PR202_ga29924</name>
</gene>
<proteinExistence type="predicted"/>
<dbReference type="AlphaFoldDB" id="A0AAV5DNK6"/>
<dbReference type="Proteomes" id="UP001054889">
    <property type="component" value="Unassembled WGS sequence"/>
</dbReference>
<keyword evidence="2" id="KW-1133">Transmembrane helix</keyword>
<feature type="transmembrane region" description="Helical" evidence="2">
    <location>
        <begin position="38"/>
        <end position="58"/>
    </location>
</feature>
<organism evidence="3 4">
    <name type="scientific">Eleusine coracana subsp. coracana</name>
    <dbReference type="NCBI Taxonomy" id="191504"/>
    <lineage>
        <taxon>Eukaryota</taxon>
        <taxon>Viridiplantae</taxon>
        <taxon>Streptophyta</taxon>
        <taxon>Embryophyta</taxon>
        <taxon>Tracheophyta</taxon>
        <taxon>Spermatophyta</taxon>
        <taxon>Magnoliopsida</taxon>
        <taxon>Liliopsida</taxon>
        <taxon>Poales</taxon>
        <taxon>Poaceae</taxon>
        <taxon>PACMAD clade</taxon>
        <taxon>Chloridoideae</taxon>
        <taxon>Cynodonteae</taxon>
        <taxon>Eleusininae</taxon>
        <taxon>Eleusine</taxon>
    </lineage>
</organism>
<sequence length="109" mass="11738">MVGGDSPPMDLPDGGGKDKEVGSACNISASYPRSSIRLVLSSGALFITPIVSSIFVGSCRWVVASSINCFNSCSIPELLWYAFLIASAICMLKLRRLLLGRQSGRRKRL</sequence>
<feature type="region of interest" description="Disordered" evidence="1">
    <location>
        <begin position="1"/>
        <end position="21"/>
    </location>
</feature>
<feature type="transmembrane region" description="Helical" evidence="2">
    <location>
        <begin position="78"/>
        <end position="98"/>
    </location>
</feature>
<reference evidence="3" key="2">
    <citation type="submission" date="2021-12" db="EMBL/GenBank/DDBJ databases">
        <title>Resequencing data analysis of finger millet.</title>
        <authorList>
            <person name="Hatakeyama M."/>
            <person name="Aluri S."/>
            <person name="Balachadran M.T."/>
            <person name="Sivarajan S.R."/>
            <person name="Poveda L."/>
            <person name="Shimizu-Inatsugi R."/>
            <person name="Schlapbach R."/>
            <person name="Sreeman S.M."/>
            <person name="Shimizu K.K."/>
        </authorList>
    </citation>
    <scope>NUCLEOTIDE SEQUENCE</scope>
</reference>
<comment type="caution">
    <text evidence="3">The sequence shown here is derived from an EMBL/GenBank/DDBJ whole genome shotgun (WGS) entry which is preliminary data.</text>
</comment>